<dbReference type="KEGG" id="vgu:HYG85_18395"/>
<evidence type="ECO:0000313" key="2">
    <source>
        <dbReference type="Proteomes" id="UP000677305"/>
    </source>
</evidence>
<proteinExistence type="predicted"/>
<gene>
    <name evidence="1" type="ORF">HYG85_18395</name>
</gene>
<organism evidence="1 2">
    <name type="scientific">Vallitalea guaymasensis</name>
    <dbReference type="NCBI Taxonomy" id="1185412"/>
    <lineage>
        <taxon>Bacteria</taxon>
        <taxon>Bacillati</taxon>
        <taxon>Bacillota</taxon>
        <taxon>Clostridia</taxon>
        <taxon>Lachnospirales</taxon>
        <taxon>Vallitaleaceae</taxon>
        <taxon>Vallitalea</taxon>
    </lineage>
</organism>
<sequence>MSIISAETLFHFMKEFSFLEDILNNKFSPRYYKEQSVFFNEPVYILMKCFCDIPLSLVKKHIEQYGCYAIGFNKKWGMTNRINPINYYNENSNFIHAIKIQYDACIDMITNNKSINFDNFDLNRLKKALEYTFMNYKPVRIEAGAKDYYNEREWRYIPLEEEKDSIIIKKDNIKQLYLCSEIQEEKIEEYNETMKNYHVLNFELEDINFIIVKSNEEIRYLCKFFDTNYKDNPYREIVKTKIIKSEDIEMNF</sequence>
<protein>
    <submittedName>
        <fullName evidence="1">Uncharacterized protein</fullName>
    </submittedName>
</protein>
<accession>A0A8J8MD56</accession>
<dbReference type="AlphaFoldDB" id="A0A8J8MD56"/>
<keyword evidence="2" id="KW-1185">Reference proteome</keyword>
<dbReference type="Pfam" id="PF10899">
    <property type="entry name" value="AbiGi"/>
    <property type="match status" value="1"/>
</dbReference>
<reference evidence="1 2" key="1">
    <citation type="submission" date="2020-07" db="EMBL/GenBank/DDBJ databases">
        <title>Vallitalea guaymasensis genome.</title>
        <authorList>
            <person name="Postec A."/>
        </authorList>
    </citation>
    <scope>NUCLEOTIDE SEQUENCE [LARGE SCALE GENOMIC DNA]</scope>
    <source>
        <strain evidence="1 2">Ra1766G1</strain>
    </source>
</reference>
<dbReference type="RefSeq" id="WP_212690907.1">
    <property type="nucleotide sequence ID" value="NZ_CP058561.1"/>
</dbReference>
<dbReference type="InterPro" id="IPR021223">
    <property type="entry name" value="AbiGi"/>
</dbReference>
<dbReference type="EMBL" id="CP058561">
    <property type="protein sequence ID" value="QUH30782.1"/>
    <property type="molecule type" value="Genomic_DNA"/>
</dbReference>
<name>A0A8J8MD56_9FIRM</name>
<dbReference type="Proteomes" id="UP000677305">
    <property type="component" value="Chromosome"/>
</dbReference>
<evidence type="ECO:0000313" key="1">
    <source>
        <dbReference type="EMBL" id="QUH30782.1"/>
    </source>
</evidence>